<accession>A0AAW0CTE8</accession>
<evidence type="ECO:0000313" key="9">
    <source>
        <dbReference type="Proteomes" id="UP001362999"/>
    </source>
</evidence>
<dbReference type="PANTHER" id="PTHR11552">
    <property type="entry name" value="GLUCOSE-METHANOL-CHOLINE GMC OXIDOREDUCTASE"/>
    <property type="match status" value="1"/>
</dbReference>
<keyword evidence="9" id="KW-1185">Reference proteome</keyword>
<dbReference type="SUPFAM" id="SSF54373">
    <property type="entry name" value="FAD-linked reductases, C-terminal domain"/>
    <property type="match status" value="1"/>
</dbReference>
<feature type="binding site" evidence="5">
    <location>
        <begin position="573"/>
        <end position="574"/>
    </location>
    <ligand>
        <name>FAD</name>
        <dbReference type="ChEBI" id="CHEBI:57692"/>
    </ligand>
</feature>
<dbReference type="EMBL" id="JAWWNJ010000013">
    <property type="protein sequence ID" value="KAK7042086.1"/>
    <property type="molecule type" value="Genomic_DNA"/>
</dbReference>
<evidence type="ECO:0000256" key="2">
    <source>
        <dbReference type="ARBA" id="ARBA00010790"/>
    </source>
</evidence>
<feature type="signal peptide" evidence="6">
    <location>
        <begin position="1"/>
        <end position="18"/>
    </location>
</feature>
<dbReference type="PIRSF" id="PIRSF000137">
    <property type="entry name" value="Alcohol_oxidase"/>
    <property type="match status" value="1"/>
</dbReference>
<dbReference type="GO" id="GO:0050660">
    <property type="term" value="F:flavin adenine dinucleotide binding"/>
    <property type="evidence" value="ECO:0007669"/>
    <property type="project" value="InterPro"/>
</dbReference>
<dbReference type="Pfam" id="PF05199">
    <property type="entry name" value="GMC_oxred_C"/>
    <property type="match status" value="1"/>
</dbReference>
<comment type="cofactor">
    <cofactor evidence="1 5">
        <name>FAD</name>
        <dbReference type="ChEBI" id="CHEBI:57692"/>
    </cofactor>
</comment>
<organism evidence="8 9">
    <name type="scientific">Favolaschia claudopus</name>
    <dbReference type="NCBI Taxonomy" id="2862362"/>
    <lineage>
        <taxon>Eukaryota</taxon>
        <taxon>Fungi</taxon>
        <taxon>Dikarya</taxon>
        <taxon>Basidiomycota</taxon>
        <taxon>Agaricomycotina</taxon>
        <taxon>Agaricomycetes</taxon>
        <taxon>Agaricomycetidae</taxon>
        <taxon>Agaricales</taxon>
        <taxon>Marasmiineae</taxon>
        <taxon>Mycenaceae</taxon>
        <taxon>Favolaschia</taxon>
    </lineage>
</organism>
<evidence type="ECO:0000256" key="1">
    <source>
        <dbReference type="ARBA" id="ARBA00001974"/>
    </source>
</evidence>
<dbReference type="InterPro" id="IPR036188">
    <property type="entry name" value="FAD/NAD-bd_sf"/>
</dbReference>
<comment type="similarity">
    <text evidence="2">Belongs to the GMC oxidoreductase family.</text>
</comment>
<keyword evidence="4 5" id="KW-0274">FAD</keyword>
<feature type="domain" description="Glucose-methanol-choline oxidoreductase N-terminal" evidence="7">
    <location>
        <begin position="331"/>
        <end position="345"/>
    </location>
</feature>
<dbReference type="InterPro" id="IPR012132">
    <property type="entry name" value="GMC_OxRdtase"/>
</dbReference>
<comment type="caution">
    <text evidence="8">The sequence shown here is derived from an EMBL/GenBank/DDBJ whole genome shotgun (WGS) entry which is preliminary data.</text>
</comment>
<feature type="chain" id="PRO_5043631507" evidence="6">
    <location>
        <begin position="19"/>
        <end position="596"/>
    </location>
</feature>
<keyword evidence="3" id="KW-0285">Flavoprotein</keyword>
<dbReference type="Pfam" id="PF00732">
    <property type="entry name" value="GMC_oxred_N"/>
    <property type="match status" value="1"/>
</dbReference>
<evidence type="ECO:0000259" key="7">
    <source>
        <dbReference type="PROSITE" id="PS00624"/>
    </source>
</evidence>
<dbReference type="PROSITE" id="PS00624">
    <property type="entry name" value="GMC_OXRED_2"/>
    <property type="match status" value="1"/>
</dbReference>
<dbReference type="InterPro" id="IPR000172">
    <property type="entry name" value="GMC_OxRdtase_N"/>
</dbReference>
<protein>
    <submittedName>
        <fullName evidence="8">Choline dehydrogenase</fullName>
    </submittedName>
</protein>
<evidence type="ECO:0000313" key="8">
    <source>
        <dbReference type="EMBL" id="KAK7042086.1"/>
    </source>
</evidence>
<evidence type="ECO:0000256" key="4">
    <source>
        <dbReference type="ARBA" id="ARBA00022827"/>
    </source>
</evidence>
<reference evidence="8 9" key="1">
    <citation type="journal article" date="2024" name="J Genomics">
        <title>Draft genome sequencing and assembly of Favolaschia claudopus CIRM-BRFM 2984 isolated from oak limbs.</title>
        <authorList>
            <person name="Navarro D."/>
            <person name="Drula E."/>
            <person name="Chaduli D."/>
            <person name="Cazenave R."/>
            <person name="Ahrendt S."/>
            <person name="Wang J."/>
            <person name="Lipzen A."/>
            <person name="Daum C."/>
            <person name="Barry K."/>
            <person name="Grigoriev I.V."/>
            <person name="Favel A."/>
            <person name="Rosso M.N."/>
            <person name="Martin F."/>
        </authorList>
    </citation>
    <scope>NUCLEOTIDE SEQUENCE [LARGE SCALE GENOMIC DNA]</scope>
    <source>
        <strain evidence="8 9">CIRM-BRFM 2984</strain>
    </source>
</reference>
<dbReference type="InterPro" id="IPR007867">
    <property type="entry name" value="GMC_OxRtase_C"/>
</dbReference>
<proteinExistence type="inferred from homology"/>
<dbReference type="AlphaFoldDB" id="A0AAW0CTE8"/>
<dbReference type="PANTHER" id="PTHR11552:SF147">
    <property type="entry name" value="CHOLINE DEHYDROGENASE, MITOCHONDRIAL"/>
    <property type="match status" value="1"/>
</dbReference>
<keyword evidence="6" id="KW-0732">Signal</keyword>
<dbReference type="Gene3D" id="3.30.560.10">
    <property type="entry name" value="Glucose Oxidase, domain 3"/>
    <property type="match status" value="1"/>
</dbReference>
<dbReference type="GO" id="GO:0016614">
    <property type="term" value="F:oxidoreductase activity, acting on CH-OH group of donors"/>
    <property type="evidence" value="ECO:0007669"/>
    <property type="project" value="InterPro"/>
</dbReference>
<name>A0AAW0CTE8_9AGAR</name>
<evidence type="ECO:0000256" key="3">
    <source>
        <dbReference type="ARBA" id="ARBA00022630"/>
    </source>
</evidence>
<evidence type="ECO:0000256" key="6">
    <source>
        <dbReference type="SAM" id="SignalP"/>
    </source>
</evidence>
<dbReference type="Proteomes" id="UP001362999">
    <property type="component" value="Unassembled WGS sequence"/>
</dbReference>
<gene>
    <name evidence="8" type="ORF">R3P38DRAFT_305218</name>
</gene>
<dbReference type="Gene3D" id="3.50.50.60">
    <property type="entry name" value="FAD/NAD(P)-binding domain"/>
    <property type="match status" value="3"/>
</dbReference>
<sequence length="596" mass="64187">MVLCTATFLILLASPIFAASSSINSNILPACPSTEDSIYDYIVVGAGAGGGPVAARLAENGFSVLLVETGEDESGNVNTTSLFSAFSAMDDPKIDLDYRIKEYPANFPVQRNDQWYPRSAGIGGCTLHNAGENSIAGMRQQFDTISHTFNDPSWSRDNMQKYWALIENNLYLDPTALNLDHGFNGWLNSSRASAVNFSSTDPKWSALGSSIIAASGTSLIEDQNSHLPLPESGHVLELLTGDDSHLRASIRDKLTPLAASSKNLTIMTNTLATKILLCNDKKGKGRGGNVSAYGLAVALGAKLPVAQGFNGKQKLNEKNIIARREVIVAGGAFQTPQLLMLSGIGDKAQLSKFGIPSIVNLPGVGANLQDNDELPAFWEFTSNFTDPESFGSAITTSAYSNSLEPDLWTYFVPAEFNGFHHGMSIIAANTQNVFTLINLRAGSTSQGYVRLTGSHPQDLLDINKLRFQGPNGRNDIVVLREAIKRWRKVINEDEEIAKYVEREVAPGANVTSDADLEEYILNNVFAHHACCTAAIGADGDPRAVLDGDFNVRGVSNLRVVDASSFPVSPGYFPQSPIYMISEKAAAVILKDAKARS</sequence>
<evidence type="ECO:0000256" key="5">
    <source>
        <dbReference type="PIRSR" id="PIRSR000137-2"/>
    </source>
</evidence>
<dbReference type="SUPFAM" id="SSF51905">
    <property type="entry name" value="FAD/NAD(P)-binding domain"/>
    <property type="match status" value="1"/>
</dbReference>